<protein>
    <submittedName>
        <fullName evidence="1">Uncharacterized protein</fullName>
    </submittedName>
</protein>
<comment type="caution">
    <text evidence="1">The sequence shown here is derived from an EMBL/GenBank/DDBJ whole genome shotgun (WGS) entry which is preliminary data.</text>
</comment>
<evidence type="ECO:0000313" key="2">
    <source>
        <dbReference type="Proteomes" id="UP001408356"/>
    </source>
</evidence>
<organism evidence="1 2">
    <name type="scientific">Seiridium unicorne</name>
    <dbReference type="NCBI Taxonomy" id="138068"/>
    <lineage>
        <taxon>Eukaryota</taxon>
        <taxon>Fungi</taxon>
        <taxon>Dikarya</taxon>
        <taxon>Ascomycota</taxon>
        <taxon>Pezizomycotina</taxon>
        <taxon>Sordariomycetes</taxon>
        <taxon>Xylariomycetidae</taxon>
        <taxon>Amphisphaeriales</taxon>
        <taxon>Sporocadaceae</taxon>
        <taxon>Seiridium</taxon>
    </lineage>
</organism>
<keyword evidence="2" id="KW-1185">Reference proteome</keyword>
<evidence type="ECO:0000313" key="1">
    <source>
        <dbReference type="EMBL" id="KAK9421099.1"/>
    </source>
</evidence>
<dbReference type="EMBL" id="JARVKF010000201">
    <property type="protein sequence ID" value="KAK9421099.1"/>
    <property type="molecule type" value="Genomic_DNA"/>
</dbReference>
<accession>A0ABR2V2F2</accession>
<proteinExistence type="predicted"/>
<sequence length="109" mass="12340">MLKTPTSGTGHPNIYAWFTSFPLRDSGRASRPTTDHHKINLRFFEHGEEDDPQEILDAVKVIRPAFHAAPAPLTPLNKLHPCPDKNQNCTDAQIKETLKFQAHRHHATI</sequence>
<gene>
    <name evidence="1" type="ORF">SUNI508_05947</name>
</gene>
<reference evidence="1 2" key="1">
    <citation type="journal article" date="2024" name="J. Plant Pathol.">
        <title>Sequence and assembly of the genome of Seiridium unicorne, isolate CBS 538.82, causal agent of cypress canker disease.</title>
        <authorList>
            <person name="Scali E."/>
            <person name="Rocca G.D."/>
            <person name="Danti R."/>
            <person name="Garbelotto M."/>
            <person name="Barberini S."/>
            <person name="Baroncelli R."/>
            <person name="Emiliani G."/>
        </authorList>
    </citation>
    <scope>NUCLEOTIDE SEQUENCE [LARGE SCALE GENOMIC DNA]</scope>
    <source>
        <strain evidence="1 2">BM-138-508</strain>
    </source>
</reference>
<dbReference type="Proteomes" id="UP001408356">
    <property type="component" value="Unassembled WGS sequence"/>
</dbReference>
<name>A0ABR2V2F2_9PEZI</name>